<dbReference type="AlphaFoldDB" id="A0A840B5F2"/>
<dbReference type="EMBL" id="JACIEA010000002">
    <property type="protein sequence ID" value="MBB3943714.1"/>
    <property type="molecule type" value="Genomic_DNA"/>
</dbReference>
<dbReference type="Proteomes" id="UP000581447">
    <property type="component" value="Unassembled WGS sequence"/>
</dbReference>
<protein>
    <submittedName>
        <fullName evidence="1">General secretion pathway protein L</fullName>
    </submittedName>
</protein>
<evidence type="ECO:0000313" key="1">
    <source>
        <dbReference type="EMBL" id="MBB3943714.1"/>
    </source>
</evidence>
<organism evidence="1 2">
    <name type="scientific">Sphingorhabdus rigui</name>
    <dbReference type="NCBI Taxonomy" id="1282858"/>
    <lineage>
        <taxon>Bacteria</taxon>
        <taxon>Pseudomonadati</taxon>
        <taxon>Pseudomonadota</taxon>
        <taxon>Alphaproteobacteria</taxon>
        <taxon>Sphingomonadales</taxon>
        <taxon>Sphingomonadaceae</taxon>
        <taxon>Sphingorhabdus</taxon>
    </lineage>
</organism>
<accession>A0A840B5F2</accession>
<dbReference type="Gene3D" id="3.30.420.380">
    <property type="match status" value="1"/>
</dbReference>
<comment type="caution">
    <text evidence="1">The sequence shown here is derived from an EMBL/GenBank/DDBJ whole genome shotgun (WGS) entry which is preliminary data.</text>
</comment>
<sequence length="361" mass="38950">MTVVILRFPSSDVDDPALFRVTDGVWQHAGALSEFMPSADDETVMAVVSPADVRCSWFSLQGLEPRQAEGVAKLRAAEQSLGLVHTSAAQHVGDNYVTATIAPEVMQRGLDRLAAHGVNPDIILPFGLAIDPPADVVVTADFEGLNVLRSAQFAMPDEPVFRSIFAGETAVETLDADTVRTMLWTASQQPLLNLREGIFAKKVRSIWATAEQLKWIKRLCIALVVISTLTMLVTLGKYWSATSNENSIALAAAQKVDPAITDIDQAEVQLAAAMRKQGILQGRFSPLSAALWRSVKASPNVSVRDMRFAQDGVLTVVLAAPSSDNINQTLLAIQQDGYPITATPRTDATGATLVDLTMRMP</sequence>
<keyword evidence="2" id="KW-1185">Reference proteome</keyword>
<dbReference type="RefSeq" id="WP_183941990.1">
    <property type="nucleotide sequence ID" value="NZ_BAABBG010000005.1"/>
</dbReference>
<proteinExistence type="predicted"/>
<evidence type="ECO:0000313" key="2">
    <source>
        <dbReference type="Proteomes" id="UP000581447"/>
    </source>
</evidence>
<reference evidence="1 2" key="1">
    <citation type="submission" date="2020-08" db="EMBL/GenBank/DDBJ databases">
        <title>Genomic Encyclopedia of Type Strains, Phase IV (KMG-IV): sequencing the most valuable type-strain genomes for metagenomic binning, comparative biology and taxonomic classification.</title>
        <authorList>
            <person name="Goeker M."/>
        </authorList>
    </citation>
    <scope>NUCLEOTIDE SEQUENCE [LARGE SCALE GENOMIC DNA]</scope>
    <source>
        <strain evidence="1 2">DSM 29050</strain>
    </source>
</reference>
<name>A0A840B5F2_9SPHN</name>
<gene>
    <name evidence="1" type="ORF">GGR91_001972</name>
</gene>